<evidence type="ECO:0000313" key="2">
    <source>
        <dbReference type="Proteomes" id="UP000250235"/>
    </source>
</evidence>
<gene>
    <name evidence="1" type="ORF">F511_16854</name>
</gene>
<protein>
    <submittedName>
        <fullName evidence="1">Uncharacterized protein</fullName>
    </submittedName>
</protein>
<dbReference type="AlphaFoldDB" id="A0A2Z7CDY5"/>
<evidence type="ECO:0000313" key="1">
    <source>
        <dbReference type="EMBL" id="KZV45271.1"/>
    </source>
</evidence>
<dbReference type="OrthoDB" id="913219at2759"/>
<reference evidence="1 2" key="1">
    <citation type="journal article" date="2015" name="Proc. Natl. Acad. Sci. U.S.A.">
        <title>The resurrection genome of Boea hygrometrica: A blueprint for survival of dehydration.</title>
        <authorList>
            <person name="Xiao L."/>
            <person name="Yang G."/>
            <person name="Zhang L."/>
            <person name="Yang X."/>
            <person name="Zhao S."/>
            <person name="Ji Z."/>
            <person name="Zhou Q."/>
            <person name="Hu M."/>
            <person name="Wang Y."/>
            <person name="Chen M."/>
            <person name="Xu Y."/>
            <person name="Jin H."/>
            <person name="Xiao X."/>
            <person name="Hu G."/>
            <person name="Bao F."/>
            <person name="Hu Y."/>
            <person name="Wan P."/>
            <person name="Li L."/>
            <person name="Deng X."/>
            <person name="Kuang T."/>
            <person name="Xiang C."/>
            <person name="Zhu J.K."/>
            <person name="Oliver M.J."/>
            <person name="He Y."/>
        </authorList>
    </citation>
    <scope>NUCLEOTIDE SEQUENCE [LARGE SCALE GENOMIC DNA]</scope>
    <source>
        <strain evidence="2">cv. XS01</strain>
    </source>
</reference>
<keyword evidence="2" id="KW-1185">Reference proteome</keyword>
<name>A0A2Z7CDY5_9LAMI</name>
<dbReference type="EMBL" id="KQ996412">
    <property type="protein sequence ID" value="KZV45271.1"/>
    <property type="molecule type" value="Genomic_DNA"/>
</dbReference>
<organism evidence="1 2">
    <name type="scientific">Dorcoceras hygrometricum</name>
    <dbReference type="NCBI Taxonomy" id="472368"/>
    <lineage>
        <taxon>Eukaryota</taxon>
        <taxon>Viridiplantae</taxon>
        <taxon>Streptophyta</taxon>
        <taxon>Embryophyta</taxon>
        <taxon>Tracheophyta</taxon>
        <taxon>Spermatophyta</taxon>
        <taxon>Magnoliopsida</taxon>
        <taxon>eudicotyledons</taxon>
        <taxon>Gunneridae</taxon>
        <taxon>Pentapetalae</taxon>
        <taxon>asterids</taxon>
        <taxon>lamiids</taxon>
        <taxon>Lamiales</taxon>
        <taxon>Gesneriaceae</taxon>
        <taxon>Didymocarpoideae</taxon>
        <taxon>Trichosporeae</taxon>
        <taxon>Loxocarpinae</taxon>
        <taxon>Dorcoceras</taxon>
    </lineage>
</organism>
<sequence length="56" mass="6203">MGKMILATLSAQPCLRESIKLSQDQDPSFVKLKAQVAEGKTPDLQEDQEGILWMKG</sequence>
<proteinExistence type="predicted"/>
<accession>A0A2Z7CDY5</accession>
<dbReference type="Proteomes" id="UP000250235">
    <property type="component" value="Unassembled WGS sequence"/>
</dbReference>